<dbReference type="RefSeq" id="WP_344869916.1">
    <property type="nucleotide sequence ID" value="NZ_BAABBP010000038.1"/>
</dbReference>
<sequence>MVSSSLSSLSLSRRHLGVLAGACAGALMVPALLPAHGQADDRAVLRIAAAGLSSVAQLPLVIARELDFFAHEGARVQVLEYPGNAQALQAVHQGDADLCCSAFGDVVRLQSQGREHRCIALLSRTPQLALAVLPARWKLLSARDFEGLRVGVASAGDASHYLASLWLRAQGVDLRRVRFVSIGEGAEALRAVKAYRVDALCLADPVVAQLEQMQQVRVLVDARSLPDVALPEIAGMTVPGMCLHAPRAWLEQRDGRQTRAALQSAVQAMVRAMRWLQSAGPSDVVRTVPATDLLGDRGVYLNAFQRAVTALTFDGQMPPDGPQAMLRMLSTLPGMRALDRVALGKTYTNALARKAAQKYARHESGLMTL</sequence>
<feature type="domain" description="SsuA/THI5-like" evidence="4">
    <location>
        <begin position="58"/>
        <end position="209"/>
    </location>
</feature>
<dbReference type="Gene3D" id="3.40.190.10">
    <property type="entry name" value="Periplasmic binding protein-like II"/>
    <property type="match status" value="2"/>
</dbReference>
<evidence type="ECO:0000256" key="1">
    <source>
        <dbReference type="ARBA" id="ARBA00004418"/>
    </source>
</evidence>
<keyword evidence="6" id="KW-1185">Reference proteome</keyword>
<evidence type="ECO:0000313" key="6">
    <source>
        <dbReference type="Proteomes" id="UP001501627"/>
    </source>
</evidence>
<dbReference type="Pfam" id="PF09084">
    <property type="entry name" value="NMT1"/>
    <property type="match status" value="1"/>
</dbReference>
<dbReference type="EMBL" id="BAABBP010000038">
    <property type="protein sequence ID" value="GAA4004319.1"/>
    <property type="molecule type" value="Genomic_DNA"/>
</dbReference>
<comment type="similarity">
    <text evidence="2">Belongs to the bacterial solute-binding protein SsuA/TauA family.</text>
</comment>
<reference evidence="6" key="1">
    <citation type="journal article" date="2019" name="Int. J. Syst. Evol. Microbiol.">
        <title>The Global Catalogue of Microorganisms (GCM) 10K type strain sequencing project: providing services to taxonomists for standard genome sequencing and annotation.</title>
        <authorList>
            <consortium name="The Broad Institute Genomics Platform"/>
            <consortium name="The Broad Institute Genome Sequencing Center for Infectious Disease"/>
            <person name="Wu L."/>
            <person name="Ma J."/>
        </authorList>
    </citation>
    <scope>NUCLEOTIDE SEQUENCE [LARGE SCALE GENOMIC DNA]</scope>
    <source>
        <strain evidence="6">JCM 17561</strain>
    </source>
</reference>
<dbReference type="InterPro" id="IPR015168">
    <property type="entry name" value="SsuA/THI5"/>
</dbReference>
<dbReference type="PANTHER" id="PTHR30024:SF47">
    <property type="entry name" value="TAURINE-BINDING PERIPLASMIC PROTEIN"/>
    <property type="match status" value="1"/>
</dbReference>
<organism evidence="5 6">
    <name type="scientific">Comamonas faecalis</name>
    <dbReference type="NCBI Taxonomy" id="1387849"/>
    <lineage>
        <taxon>Bacteria</taxon>
        <taxon>Pseudomonadati</taxon>
        <taxon>Pseudomonadota</taxon>
        <taxon>Betaproteobacteria</taxon>
        <taxon>Burkholderiales</taxon>
        <taxon>Comamonadaceae</taxon>
        <taxon>Comamonas</taxon>
    </lineage>
</organism>
<protein>
    <recommendedName>
        <fullName evidence="4">SsuA/THI5-like domain-containing protein</fullName>
    </recommendedName>
</protein>
<keyword evidence="3" id="KW-0732">Signal</keyword>
<name>A0ABP7RZI8_9BURK</name>
<dbReference type="SUPFAM" id="SSF53850">
    <property type="entry name" value="Periplasmic binding protein-like II"/>
    <property type="match status" value="1"/>
</dbReference>
<evidence type="ECO:0000256" key="2">
    <source>
        <dbReference type="ARBA" id="ARBA00010742"/>
    </source>
</evidence>
<proteinExistence type="inferred from homology"/>
<dbReference type="Proteomes" id="UP001501627">
    <property type="component" value="Unassembled WGS sequence"/>
</dbReference>
<evidence type="ECO:0000313" key="5">
    <source>
        <dbReference type="EMBL" id="GAA4004319.1"/>
    </source>
</evidence>
<gene>
    <name evidence="5" type="ORF">GCM10022279_30320</name>
</gene>
<accession>A0ABP7RZI8</accession>
<evidence type="ECO:0000256" key="3">
    <source>
        <dbReference type="ARBA" id="ARBA00022729"/>
    </source>
</evidence>
<comment type="subcellular location">
    <subcellularLocation>
        <location evidence="1">Periplasm</location>
    </subcellularLocation>
</comment>
<evidence type="ECO:0000259" key="4">
    <source>
        <dbReference type="Pfam" id="PF09084"/>
    </source>
</evidence>
<dbReference type="PANTHER" id="PTHR30024">
    <property type="entry name" value="ALIPHATIC SULFONATES-BINDING PROTEIN-RELATED"/>
    <property type="match status" value="1"/>
</dbReference>
<comment type="caution">
    <text evidence="5">The sequence shown here is derived from an EMBL/GenBank/DDBJ whole genome shotgun (WGS) entry which is preliminary data.</text>
</comment>